<evidence type="ECO:0000313" key="13">
    <source>
        <dbReference type="Proteomes" id="UP000254720"/>
    </source>
</evidence>
<dbReference type="GO" id="GO:0015074">
    <property type="term" value="P:DNA integration"/>
    <property type="evidence" value="ECO:0007669"/>
    <property type="project" value="UniProtKB-KW"/>
</dbReference>
<evidence type="ECO:0000256" key="5">
    <source>
        <dbReference type="ARBA" id="ARBA00022908"/>
    </source>
</evidence>
<evidence type="ECO:0000256" key="3">
    <source>
        <dbReference type="ARBA" id="ARBA00022618"/>
    </source>
</evidence>
<evidence type="ECO:0000259" key="11">
    <source>
        <dbReference type="PROSITE" id="PS51900"/>
    </source>
</evidence>
<evidence type="ECO:0000256" key="1">
    <source>
        <dbReference type="ARBA" id="ARBA00004496"/>
    </source>
</evidence>
<dbReference type="PROSITE" id="PS51898">
    <property type="entry name" value="TYR_RECOMBINASE"/>
    <property type="match status" value="1"/>
</dbReference>
<protein>
    <submittedName>
        <fullName evidence="12">Site-specific recombinase XerD</fullName>
    </submittedName>
</protein>
<dbReference type="GO" id="GO:0051301">
    <property type="term" value="P:cell division"/>
    <property type="evidence" value="ECO:0007669"/>
    <property type="project" value="UniProtKB-KW"/>
</dbReference>
<keyword evidence="7" id="KW-0233">DNA recombination</keyword>
<evidence type="ECO:0000256" key="7">
    <source>
        <dbReference type="ARBA" id="ARBA00023172"/>
    </source>
</evidence>
<keyword evidence="3" id="KW-0132">Cell division</keyword>
<feature type="domain" description="Core-binding (CB)" evidence="11">
    <location>
        <begin position="50"/>
        <end position="159"/>
    </location>
</feature>
<dbReference type="PANTHER" id="PTHR30349">
    <property type="entry name" value="PHAGE INTEGRASE-RELATED"/>
    <property type="match status" value="1"/>
</dbReference>
<gene>
    <name evidence="12" type="ORF">C8D86_12148</name>
</gene>
<dbReference type="AlphaFoldDB" id="A0A370GBJ9"/>
<dbReference type="RefSeq" id="WP_114835024.1">
    <property type="nucleotide sequence ID" value="NZ_LR699117.1"/>
</dbReference>
<keyword evidence="4" id="KW-0159">Chromosome partition</keyword>
<dbReference type="PANTHER" id="PTHR30349:SF77">
    <property type="entry name" value="TYROSINE RECOMBINASE XERC"/>
    <property type="match status" value="1"/>
</dbReference>
<comment type="subcellular location">
    <subcellularLocation>
        <location evidence="1">Cytoplasm</location>
    </subcellularLocation>
</comment>
<organism evidence="12 13">
    <name type="scientific">Aquicella lusitana</name>
    <dbReference type="NCBI Taxonomy" id="254246"/>
    <lineage>
        <taxon>Bacteria</taxon>
        <taxon>Pseudomonadati</taxon>
        <taxon>Pseudomonadota</taxon>
        <taxon>Gammaproteobacteria</taxon>
        <taxon>Legionellales</taxon>
        <taxon>Coxiellaceae</taxon>
        <taxon>Aquicella</taxon>
    </lineage>
</organism>
<dbReference type="InterPro" id="IPR044068">
    <property type="entry name" value="CB"/>
</dbReference>
<dbReference type="EMBL" id="QQAX01000021">
    <property type="protein sequence ID" value="RDI41148.1"/>
    <property type="molecule type" value="Genomic_DNA"/>
</dbReference>
<keyword evidence="6 9" id="KW-0238">DNA-binding</keyword>
<dbReference type="InterPro" id="IPR011010">
    <property type="entry name" value="DNA_brk_join_enz"/>
</dbReference>
<evidence type="ECO:0000313" key="12">
    <source>
        <dbReference type="EMBL" id="RDI41148.1"/>
    </source>
</evidence>
<dbReference type="Gene3D" id="1.10.150.130">
    <property type="match status" value="1"/>
</dbReference>
<dbReference type="GO" id="GO:0007059">
    <property type="term" value="P:chromosome segregation"/>
    <property type="evidence" value="ECO:0007669"/>
    <property type="project" value="UniProtKB-KW"/>
</dbReference>
<evidence type="ECO:0000256" key="8">
    <source>
        <dbReference type="ARBA" id="ARBA00023306"/>
    </source>
</evidence>
<evidence type="ECO:0000256" key="2">
    <source>
        <dbReference type="ARBA" id="ARBA00022490"/>
    </source>
</evidence>
<dbReference type="Pfam" id="PF00589">
    <property type="entry name" value="Phage_integrase"/>
    <property type="match status" value="1"/>
</dbReference>
<evidence type="ECO:0000256" key="6">
    <source>
        <dbReference type="ARBA" id="ARBA00023125"/>
    </source>
</evidence>
<comment type="caution">
    <text evidence="12">The sequence shown here is derived from an EMBL/GenBank/DDBJ whole genome shotgun (WGS) entry which is preliminary data.</text>
</comment>
<dbReference type="InterPro" id="IPR002104">
    <property type="entry name" value="Integrase_catalytic"/>
</dbReference>
<dbReference type="InterPro" id="IPR013762">
    <property type="entry name" value="Integrase-like_cat_sf"/>
</dbReference>
<dbReference type="GO" id="GO:0006310">
    <property type="term" value="P:DNA recombination"/>
    <property type="evidence" value="ECO:0007669"/>
    <property type="project" value="UniProtKB-KW"/>
</dbReference>
<evidence type="ECO:0000259" key="10">
    <source>
        <dbReference type="PROSITE" id="PS51898"/>
    </source>
</evidence>
<accession>A0A370GBJ9</accession>
<proteinExistence type="predicted"/>
<keyword evidence="2" id="KW-0963">Cytoplasm</keyword>
<dbReference type="GO" id="GO:0003677">
    <property type="term" value="F:DNA binding"/>
    <property type="evidence" value="ECO:0007669"/>
    <property type="project" value="UniProtKB-UniRule"/>
</dbReference>
<evidence type="ECO:0000256" key="4">
    <source>
        <dbReference type="ARBA" id="ARBA00022829"/>
    </source>
</evidence>
<dbReference type="SUPFAM" id="SSF56349">
    <property type="entry name" value="DNA breaking-rejoining enzymes"/>
    <property type="match status" value="1"/>
</dbReference>
<feature type="domain" description="Tyr recombinase" evidence="10">
    <location>
        <begin position="188"/>
        <end position="394"/>
    </location>
</feature>
<keyword evidence="13" id="KW-1185">Reference proteome</keyword>
<reference evidence="12 13" key="1">
    <citation type="submission" date="2018-07" db="EMBL/GenBank/DDBJ databases">
        <title>Genomic Encyclopedia of Type Strains, Phase IV (KMG-IV): sequencing the most valuable type-strain genomes for metagenomic binning, comparative biology and taxonomic classification.</title>
        <authorList>
            <person name="Goeker M."/>
        </authorList>
    </citation>
    <scope>NUCLEOTIDE SEQUENCE [LARGE SCALE GENOMIC DNA]</scope>
    <source>
        <strain evidence="12 13">DSM 16500</strain>
    </source>
</reference>
<dbReference type="PROSITE" id="PS51900">
    <property type="entry name" value="CB"/>
    <property type="match status" value="1"/>
</dbReference>
<dbReference type="InterPro" id="IPR010998">
    <property type="entry name" value="Integrase_recombinase_N"/>
</dbReference>
<dbReference type="Proteomes" id="UP000254720">
    <property type="component" value="Unassembled WGS sequence"/>
</dbReference>
<name>A0A370GBJ9_9COXI</name>
<keyword evidence="5" id="KW-0229">DNA integration</keyword>
<evidence type="ECO:0000256" key="9">
    <source>
        <dbReference type="PROSITE-ProRule" id="PRU01248"/>
    </source>
</evidence>
<dbReference type="OrthoDB" id="8610787at2"/>
<keyword evidence="8" id="KW-0131">Cell cycle</keyword>
<dbReference type="Gene3D" id="1.10.443.10">
    <property type="entry name" value="Intergrase catalytic core"/>
    <property type="match status" value="1"/>
</dbReference>
<dbReference type="GO" id="GO:0005737">
    <property type="term" value="C:cytoplasm"/>
    <property type="evidence" value="ECO:0007669"/>
    <property type="project" value="UniProtKB-SubCell"/>
</dbReference>
<sequence>MQTINNTEVNDSMDHFPTLVELPVVLHSLNLNGANGCNREKQERCQIHAKNDYEAIQCWLNEYRHKATTYRTYQKEAERLLLWAIYQSKKPLSGLDRDDFEAYLSFLDSPEPRNVWCTRSHGGGRKRGEPGWRPFVSGLSFSAKQVAISCIDSLLNYLVDARYLAFNPLSLMRKRNLSRFSRPRSILLQERMLELEEWYAMLDTLEELPEKEYSHKKEKERLRFLINILYFLGLRNAELTTHTWSSFRKIDNDWWFYVIGKGDKEGIIPVCDDMLRAIIHYRTFLKKSPFPNQNETEPLITSLVNNEPITPRQINKILKKLAHETAKKFEGNAEKITKLKKFSAHWLRHLSASMQDRAGIKFKHIRANHRHESDETTRRYVHAIDKERHHDMQKLKLKMT</sequence>
<dbReference type="InterPro" id="IPR050090">
    <property type="entry name" value="Tyrosine_recombinase_XerCD"/>
</dbReference>